<dbReference type="GO" id="GO:0008234">
    <property type="term" value="F:cysteine-type peptidase activity"/>
    <property type="evidence" value="ECO:0007669"/>
    <property type="project" value="InterPro"/>
</dbReference>
<dbReference type="EMBL" id="KZ502082">
    <property type="protein sequence ID" value="PKU83799.1"/>
    <property type="molecule type" value="Genomic_DNA"/>
</dbReference>
<protein>
    <submittedName>
        <fullName evidence="3">Vignain</fullName>
    </submittedName>
</protein>
<dbReference type="Gene3D" id="3.90.70.10">
    <property type="entry name" value="Cysteine proteinases"/>
    <property type="match status" value="1"/>
</dbReference>
<gene>
    <name evidence="3" type="ORF">MA16_Dca010892</name>
</gene>
<dbReference type="PANTHER" id="PTHR12411">
    <property type="entry name" value="CYSTEINE PROTEASE FAMILY C1-RELATED"/>
    <property type="match status" value="1"/>
</dbReference>
<sequence>MDCDVNGNEHGCSGGTLEGSYNFIIRNRGITSATNYPYTATAGTCQTSEAVATIKGYEYVPENSELSLMKAAANQPMSVVIDAGGWDFTFYSGGLFTGPCGTDY</sequence>
<evidence type="ECO:0000256" key="1">
    <source>
        <dbReference type="ARBA" id="ARBA00008455"/>
    </source>
</evidence>
<reference evidence="3 4" key="2">
    <citation type="journal article" date="2017" name="Nature">
        <title>The Apostasia genome and the evolution of orchids.</title>
        <authorList>
            <person name="Zhang G.Q."/>
            <person name="Liu K.W."/>
            <person name="Li Z."/>
            <person name="Lohaus R."/>
            <person name="Hsiao Y.Y."/>
            <person name="Niu S.C."/>
            <person name="Wang J.Y."/>
            <person name="Lin Y.C."/>
            <person name="Xu Q."/>
            <person name="Chen L.J."/>
            <person name="Yoshida K."/>
            <person name="Fujiwara S."/>
            <person name="Wang Z.W."/>
            <person name="Zhang Y.Q."/>
            <person name="Mitsuda N."/>
            <person name="Wang M."/>
            <person name="Liu G.H."/>
            <person name="Pecoraro L."/>
            <person name="Huang H.X."/>
            <person name="Xiao X.J."/>
            <person name="Lin M."/>
            <person name="Wu X.Y."/>
            <person name="Wu W.L."/>
            <person name="Chen Y.Y."/>
            <person name="Chang S.B."/>
            <person name="Sakamoto S."/>
            <person name="Ohme-Takagi M."/>
            <person name="Yagi M."/>
            <person name="Zeng S.J."/>
            <person name="Shen C.Y."/>
            <person name="Yeh C.M."/>
            <person name="Luo Y.B."/>
            <person name="Tsai W.C."/>
            <person name="Van de Peer Y."/>
            <person name="Liu Z.J."/>
        </authorList>
    </citation>
    <scope>NUCLEOTIDE SEQUENCE [LARGE SCALE GENOMIC DNA]</scope>
    <source>
        <tissue evidence="3">The whole plant</tissue>
    </source>
</reference>
<dbReference type="SUPFAM" id="SSF54001">
    <property type="entry name" value="Cysteine proteinases"/>
    <property type="match status" value="1"/>
</dbReference>
<evidence type="ECO:0000313" key="4">
    <source>
        <dbReference type="Proteomes" id="UP000233837"/>
    </source>
</evidence>
<evidence type="ECO:0000313" key="3">
    <source>
        <dbReference type="EMBL" id="PKU83799.1"/>
    </source>
</evidence>
<keyword evidence="4" id="KW-1185">Reference proteome</keyword>
<dbReference type="AlphaFoldDB" id="A0A2I0X798"/>
<feature type="domain" description="Peptidase C1A papain C-terminal" evidence="2">
    <location>
        <begin position="2"/>
        <end position="104"/>
    </location>
</feature>
<dbReference type="GO" id="GO:0006508">
    <property type="term" value="P:proteolysis"/>
    <property type="evidence" value="ECO:0007669"/>
    <property type="project" value="InterPro"/>
</dbReference>
<dbReference type="SMART" id="SM00645">
    <property type="entry name" value="Pept_C1"/>
    <property type="match status" value="1"/>
</dbReference>
<dbReference type="STRING" id="906689.A0A2I0X798"/>
<evidence type="ECO:0000259" key="2">
    <source>
        <dbReference type="SMART" id="SM00645"/>
    </source>
</evidence>
<dbReference type="InterPro" id="IPR013128">
    <property type="entry name" value="Peptidase_C1A"/>
</dbReference>
<dbReference type="InterPro" id="IPR000668">
    <property type="entry name" value="Peptidase_C1A_C"/>
</dbReference>
<proteinExistence type="inferred from homology"/>
<reference evidence="3 4" key="1">
    <citation type="journal article" date="2016" name="Sci. Rep.">
        <title>The Dendrobium catenatum Lindl. genome sequence provides insights into polysaccharide synthase, floral development and adaptive evolution.</title>
        <authorList>
            <person name="Zhang G.Q."/>
            <person name="Xu Q."/>
            <person name="Bian C."/>
            <person name="Tsai W.C."/>
            <person name="Yeh C.M."/>
            <person name="Liu K.W."/>
            <person name="Yoshida K."/>
            <person name="Zhang L.S."/>
            <person name="Chang S.B."/>
            <person name="Chen F."/>
            <person name="Shi Y."/>
            <person name="Su Y.Y."/>
            <person name="Zhang Y.Q."/>
            <person name="Chen L.J."/>
            <person name="Yin Y."/>
            <person name="Lin M."/>
            <person name="Huang H."/>
            <person name="Deng H."/>
            <person name="Wang Z.W."/>
            <person name="Zhu S.L."/>
            <person name="Zhao X."/>
            <person name="Deng C."/>
            <person name="Niu S.C."/>
            <person name="Huang J."/>
            <person name="Wang M."/>
            <person name="Liu G.H."/>
            <person name="Yang H.J."/>
            <person name="Xiao X.J."/>
            <person name="Hsiao Y.Y."/>
            <person name="Wu W.L."/>
            <person name="Chen Y.Y."/>
            <person name="Mitsuda N."/>
            <person name="Ohme-Takagi M."/>
            <person name="Luo Y.B."/>
            <person name="Van de Peer Y."/>
            <person name="Liu Z.J."/>
        </authorList>
    </citation>
    <scope>NUCLEOTIDE SEQUENCE [LARGE SCALE GENOMIC DNA]</scope>
    <source>
        <tissue evidence="3">The whole plant</tissue>
    </source>
</reference>
<organism evidence="3 4">
    <name type="scientific">Dendrobium catenatum</name>
    <dbReference type="NCBI Taxonomy" id="906689"/>
    <lineage>
        <taxon>Eukaryota</taxon>
        <taxon>Viridiplantae</taxon>
        <taxon>Streptophyta</taxon>
        <taxon>Embryophyta</taxon>
        <taxon>Tracheophyta</taxon>
        <taxon>Spermatophyta</taxon>
        <taxon>Magnoliopsida</taxon>
        <taxon>Liliopsida</taxon>
        <taxon>Asparagales</taxon>
        <taxon>Orchidaceae</taxon>
        <taxon>Epidendroideae</taxon>
        <taxon>Malaxideae</taxon>
        <taxon>Dendrobiinae</taxon>
        <taxon>Dendrobium</taxon>
    </lineage>
</organism>
<dbReference type="Proteomes" id="UP000233837">
    <property type="component" value="Unassembled WGS sequence"/>
</dbReference>
<name>A0A2I0X798_9ASPA</name>
<accession>A0A2I0X798</accession>
<comment type="similarity">
    <text evidence="1">Belongs to the peptidase C1 family.</text>
</comment>
<dbReference type="InterPro" id="IPR038765">
    <property type="entry name" value="Papain-like_cys_pep_sf"/>
</dbReference>
<dbReference type="Pfam" id="PF00112">
    <property type="entry name" value="Peptidase_C1"/>
    <property type="match status" value="1"/>
</dbReference>